<feature type="compositionally biased region" description="Basic and acidic residues" evidence="1">
    <location>
        <begin position="26"/>
        <end position="46"/>
    </location>
</feature>
<comment type="caution">
    <text evidence="2">The sequence shown here is derived from an EMBL/GenBank/DDBJ whole genome shotgun (WGS) entry which is preliminary data.</text>
</comment>
<gene>
    <name evidence="2" type="ORF">MERR_LOCUS3792</name>
</gene>
<keyword evidence="3" id="KW-1185">Reference proteome</keyword>
<name>A0A6D2HPP2_9BRAS</name>
<evidence type="ECO:0000313" key="2">
    <source>
        <dbReference type="EMBL" id="CAA7016557.1"/>
    </source>
</evidence>
<organism evidence="2 3">
    <name type="scientific">Microthlaspi erraticum</name>
    <dbReference type="NCBI Taxonomy" id="1685480"/>
    <lineage>
        <taxon>Eukaryota</taxon>
        <taxon>Viridiplantae</taxon>
        <taxon>Streptophyta</taxon>
        <taxon>Embryophyta</taxon>
        <taxon>Tracheophyta</taxon>
        <taxon>Spermatophyta</taxon>
        <taxon>Magnoliopsida</taxon>
        <taxon>eudicotyledons</taxon>
        <taxon>Gunneridae</taxon>
        <taxon>Pentapetalae</taxon>
        <taxon>rosids</taxon>
        <taxon>malvids</taxon>
        <taxon>Brassicales</taxon>
        <taxon>Brassicaceae</taxon>
        <taxon>Coluteocarpeae</taxon>
        <taxon>Microthlaspi</taxon>
    </lineage>
</organism>
<dbReference type="EMBL" id="CACVBM020000233">
    <property type="protein sequence ID" value="CAA7016557.1"/>
    <property type="molecule type" value="Genomic_DNA"/>
</dbReference>
<dbReference type="AlphaFoldDB" id="A0A6D2HPP2"/>
<dbReference type="Proteomes" id="UP000467841">
    <property type="component" value="Unassembled WGS sequence"/>
</dbReference>
<reference evidence="2" key="1">
    <citation type="submission" date="2020-01" db="EMBL/GenBank/DDBJ databases">
        <authorList>
            <person name="Mishra B."/>
        </authorList>
    </citation>
    <scope>NUCLEOTIDE SEQUENCE [LARGE SCALE GENOMIC DNA]</scope>
</reference>
<feature type="compositionally biased region" description="Polar residues" evidence="1">
    <location>
        <begin position="1"/>
        <end position="13"/>
    </location>
</feature>
<evidence type="ECO:0000256" key="1">
    <source>
        <dbReference type="SAM" id="MobiDB-lite"/>
    </source>
</evidence>
<feature type="region of interest" description="Disordered" evidence="1">
    <location>
        <begin position="1"/>
        <end position="50"/>
    </location>
</feature>
<protein>
    <submittedName>
        <fullName evidence="2">Uncharacterized protein</fullName>
    </submittedName>
</protein>
<evidence type="ECO:0000313" key="3">
    <source>
        <dbReference type="Proteomes" id="UP000467841"/>
    </source>
</evidence>
<sequence>MSAFNLNGNVKNADSSSTLDDIDDSEFSKLQEKPRPLNTERLRSLDESSLTELSASPQLRNVDSASASASRLHDHADNVSVDFNLNSSAAKAVADSTLLAQGSPCSERLDIIDGDIVRNKETGVQGVILEEDGRQKVLTLSHPAKIPLGKEDVLWVRLFKEGDKVVTIEYPEAMGVSEVVHVERTVSLTADDVEIKEVDVNGLEPFRISFTDQVSFEGCVGRVRSVKLRVTFSMEGASRNEKFTVDDPSVDLYQPFYQSSVEKAMENLYHLGQRVWVVPSQGWARVTEHSVDKTGVNWFYRDSADKTPPDMLYGTPNQIVMDNPCQRGNWCIGQRCIYEEKEYLISQCNQSLVTVKTEGTKEDVVMESTELMLYEVEEELSSFTLADCFRLADCYGIQIWTSYGR</sequence>
<accession>A0A6D2HPP2</accession>
<proteinExistence type="predicted"/>